<dbReference type="Proteomes" id="UP000838878">
    <property type="component" value="Chromosome 4"/>
</dbReference>
<name>A0A8J9UPJ5_9NEOP</name>
<keyword evidence="3" id="KW-0444">Lipid biosynthesis</keyword>
<evidence type="ECO:0000256" key="3">
    <source>
        <dbReference type="ARBA" id="ARBA00022516"/>
    </source>
</evidence>
<keyword evidence="10" id="KW-0275">Fatty acid biosynthesis</keyword>
<dbReference type="PANTHER" id="PTHR11351">
    <property type="entry name" value="ACYL-COA DESATURASE"/>
    <property type="match status" value="1"/>
</dbReference>
<keyword evidence="5" id="KW-0276">Fatty acid metabolism</keyword>
<evidence type="ECO:0000256" key="2">
    <source>
        <dbReference type="ARBA" id="ARBA00009295"/>
    </source>
</evidence>
<reference evidence="12" key="1">
    <citation type="submission" date="2021-12" db="EMBL/GenBank/DDBJ databases">
        <authorList>
            <person name="Martin H S."/>
        </authorList>
    </citation>
    <scope>NUCLEOTIDE SEQUENCE</scope>
</reference>
<comment type="similarity">
    <text evidence="2">Belongs to the fatty acid desaturase type 1 family.</text>
</comment>
<keyword evidence="9 11" id="KW-0472">Membrane</keyword>
<evidence type="ECO:0000256" key="5">
    <source>
        <dbReference type="ARBA" id="ARBA00022832"/>
    </source>
</evidence>
<accession>A0A8J9UPJ5</accession>
<comment type="subcellular location">
    <subcellularLocation>
        <location evidence="1">Membrane</location>
        <topology evidence="1">Multi-pass membrane protein</topology>
    </subcellularLocation>
</comment>
<evidence type="ECO:0000256" key="4">
    <source>
        <dbReference type="ARBA" id="ARBA00022692"/>
    </source>
</evidence>
<evidence type="ECO:0000256" key="10">
    <source>
        <dbReference type="ARBA" id="ARBA00023160"/>
    </source>
</evidence>
<dbReference type="GO" id="GO:0005789">
    <property type="term" value="C:endoplasmic reticulum membrane"/>
    <property type="evidence" value="ECO:0007669"/>
    <property type="project" value="TreeGrafter"/>
</dbReference>
<protein>
    <submittedName>
        <fullName evidence="12">Uncharacterized protein</fullName>
    </submittedName>
</protein>
<gene>
    <name evidence="12" type="ORF">BINO364_LOCUS9619</name>
</gene>
<keyword evidence="13" id="KW-1185">Reference proteome</keyword>
<evidence type="ECO:0000256" key="7">
    <source>
        <dbReference type="ARBA" id="ARBA00023002"/>
    </source>
</evidence>
<keyword evidence="8" id="KW-0443">Lipid metabolism</keyword>
<feature type="transmembrane region" description="Helical" evidence="11">
    <location>
        <begin position="49"/>
        <end position="70"/>
    </location>
</feature>
<evidence type="ECO:0000256" key="1">
    <source>
        <dbReference type="ARBA" id="ARBA00004141"/>
    </source>
</evidence>
<dbReference type="OrthoDB" id="10260134at2759"/>
<organism evidence="12 13">
    <name type="scientific">Brenthis ino</name>
    <name type="common">lesser marbled fritillary</name>
    <dbReference type="NCBI Taxonomy" id="405034"/>
    <lineage>
        <taxon>Eukaryota</taxon>
        <taxon>Metazoa</taxon>
        <taxon>Ecdysozoa</taxon>
        <taxon>Arthropoda</taxon>
        <taxon>Hexapoda</taxon>
        <taxon>Insecta</taxon>
        <taxon>Pterygota</taxon>
        <taxon>Neoptera</taxon>
        <taxon>Endopterygota</taxon>
        <taxon>Lepidoptera</taxon>
        <taxon>Glossata</taxon>
        <taxon>Ditrysia</taxon>
        <taxon>Papilionoidea</taxon>
        <taxon>Nymphalidae</taxon>
        <taxon>Heliconiinae</taxon>
        <taxon>Argynnini</taxon>
        <taxon>Brenthis</taxon>
    </lineage>
</organism>
<feature type="transmembrane region" description="Helical" evidence="11">
    <location>
        <begin position="76"/>
        <end position="97"/>
    </location>
</feature>
<evidence type="ECO:0000256" key="8">
    <source>
        <dbReference type="ARBA" id="ARBA00023098"/>
    </source>
</evidence>
<feature type="non-terminal residue" evidence="12">
    <location>
        <position position="174"/>
    </location>
</feature>
<proteinExistence type="inferred from homology"/>
<evidence type="ECO:0000256" key="6">
    <source>
        <dbReference type="ARBA" id="ARBA00022989"/>
    </source>
</evidence>
<dbReference type="GO" id="GO:0006636">
    <property type="term" value="P:unsaturated fatty acid biosynthetic process"/>
    <property type="evidence" value="ECO:0007669"/>
    <property type="project" value="TreeGrafter"/>
</dbReference>
<sequence>MAPHNKSNRVISETEIQSDISDIIDKKDLIKIESIGTDYSYKHEIVWEYAIPILLLLLHVLAVWGLFILINEGISYKLALWTLFVFFFSAEGVTVGSHRYFTHRSFKATPLLRAILILCHTHERVSNSFMATPYQDKNPYTLGVAIIVYTIVTQTQMPTLTIRKEDSSLAKLVG</sequence>
<evidence type="ECO:0000313" key="13">
    <source>
        <dbReference type="Proteomes" id="UP000838878"/>
    </source>
</evidence>
<dbReference type="AlphaFoldDB" id="A0A8J9UPJ5"/>
<dbReference type="GO" id="GO:0005506">
    <property type="term" value="F:iron ion binding"/>
    <property type="evidence" value="ECO:0007669"/>
    <property type="project" value="TreeGrafter"/>
</dbReference>
<keyword evidence="6 11" id="KW-1133">Transmembrane helix</keyword>
<keyword evidence="7" id="KW-0560">Oxidoreductase</keyword>
<dbReference type="GO" id="GO:0004768">
    <property type="term" value="F:stearoyl-CoA 9-desaturase activity"/>
    <property type="evidence" value="ECO:0007669"/>
    <property type="project" value="TreeGrafter"/>
</dbReference>
<dbReference type="InterPro" id="IPR015876">
    <property type="entry name" value="Acyl-CoA_DS"/>
</dbReference>
<evidence type="ECO:0000256" key="11">
    <source>
        <dbReference type="SAM" id="Phobius"/>
    </source>
</evidence>
<evidence type="ECO:0000256" key="9">
    <source>
        <dbReference type="ARBA" id="ARBA00023136"/>
    </source>
</evidence>
<keyword evidence="4 11" id="KW-0812">Transmembrane</keyword>
<dbReference type="PANTHER" id="PTHR11351:SF31">
    <property type="entry name" value="DESATURASE 1, ISOFORM A-RELATED"/>
    <property type="match status" value="1"/>
</dbReference>
<dbReference type="EMBL" id="OV170224">
    <property type="protein sequence ID" value="CAH0723843.1"/>
    <property type="molecule type" value="Genomic_DNA"/>
</dbReference>
<evidence type="ECO:0000313" key="12">
    <source>
        <dbReference type="EMBL" id="CAH0723843.1"/>
    </source>
</evidence>